<organism evidence="1 2">
    <name type="scientific">Phyllachora maydis</name>
    <dbReference type="NCBI Taxonomy" id="1825666"/>
    <lineage>
        <taxon>Eukaryota</taxon>
        <taxon>Fungi</taxon>
        <taxon>Dikarya</taxon>
        <taxon>Ascomycota</taxon>
        <taxon>Pezizomycotina</taxon>
        <taxon>Sordariomycetes</taxon>
        <taxon>Sordariomycetidae</taxon>
        <taxon>Phyllachorales</taxon>
        <taxon>Phyllachoraceae</taxon>
        <taxon>Phyllachora</taxon>
    </lineage>
</organism>
<reference evidence="1" key="1">
    <citation type="journal article" date="2023" name="Mol. Plant Microbe Interact.">
        <title>Elucidating the Obligate Nature and Biological Capacity of an Invasive Fungal Corn Pathogen.</title>
        <authorList>
            <person name="MacCready J.S."/>
            <person name="Roggenkamp E.M."/>
            <person name="Gdanetz K."/>
            <person name="Chilvers M.I."/>
        </authorList>
    </citation>
    <scope>NUCLEOTIDE SEQUENCE</scope>
    <source>
        <strain evidence="1">PM02</strain>
    </source>
</reference>
<protein>
    <submittedName>
        <fullName evidence="1">Uncharacterized protein</fullName>
    </submittedName>
</protein>
<evidence type="ECO:0000313" key="1">
    <source>
        <dbReference type="EMBL" id="KAK2069306.1"/>
    </source>
</evidence>
<proteinExistence type="predicted"/>
<accession>A0AAD9I1A5</accession>
<name>A0AAD9I1A5_9PEZI</name>
<gene>
    <name evidence="1" type="ORF">P8C59_003897</name>
</gene>
<sequence length="105" mass="11895">MQSEHPTGIYYVHSTSYELSTQSSGSDNLAAATSVVIHSACMQPWLSPIQVQFPNKEKQWILILNDGALEQRRYDRSEHDEGPQHARRSNAILEINTMINKSLAR</sequence>
<dbReference type="Proteomes" id="UP001217918">
    <property type="component" value="Unassembled WGS sequence"/>
</dbReference>
<dbReference type="EMBL" id="JAQQPM010000003">
    <property type="protein sequence ID" value="KAK2069306.1"/>
    <property type="molecule type" value="Genomic_DNA"/>
</dbReference>
<keyword evidence="2" id="KW-1185">Reference proteome</keyword>
<evidence type="ECO:0000313" key="2">
    <source>
        <dbReference type="Proteomes" id="UP001217918"/>
    </source>
</evidence>
<dbReference type="AlphaFoldDB" id="A0AAD9I1A5"/>
<comment type="caution">
    <text evidence="1">The sequence shown here is derived from an EMBL/GenBank/DDBJ whole genome shotgun (WGS) entry which is preliminary data.</text>
</comment>